<dbReference type="EMBL" id="VSRR010007931">
    <property type="protein sequence ID" value="MPC47804.1"/>
    <property type="molecule type" value="Genomic_DNA"/>
</dbReference>
<dbReference type="PROSITE" id="PS51257">
    <property type="entry name" value="PROKAR_LIPOPROTEIN"/>
    <property type="match status" value="1"/>
</dbReference>
<keyword evidence="3" id="KW-1185">Reference proteome</keyword>
<dbReference type="Proteomes" id="UP000324222">
    <property type="component" value="Unassembled WGS sequence"/>
</dbReference>
<proteinExistence type="predicted"/>
<sequence>MANKAPDIHLPSTRTPGIALYCLTGACNRHPARRAIRARIYVALSSQSTIDSSHPNCFSLAQGLMGGREWGENMGEEEGDRDKWEKKRHPPPLHVSAFPAGHFLDAAPAPISQASPPPRAATARVTLIAACCDGLKGL</sequence>
<accession>A0A5B7FU18</accession>
<comment type="caution">
    <text evidence="2">The sequence shown here is derived from an EMBL/GenBank/DDBJ whole genome shotgun (WGS) entry which is preliminary data.</text>
</comment>
<reference evidence="2 3" key="1">
    <citation type="submission" date="2019-05" db="EMBL/GenBank/DDBJ databases">
        <title>Another draft genome of Portunus trituberculatus and its Hox gene families provides insights of decapod evolution.</title>
        <authorList>
            <person name="Jeong J.-H."/>
            <person name="Song I."/>
            <person name="Kim S."/>
            <person name="Choi T."/>
            <person name="Kim D."/>
            <person name="Ryu S."/>
            <person name="Kim W."/>
        </authorList>
    </citation>
    <scope>NUCLEOTIDE SEQUENCE [LARGE SCALE GENOMIC DNA]</scope>
    <source>
        <tissue evidence="2">Muscle</tissue>
    </source>
</reference>
<feature type="region of interest" description="Disordered" evidence="1">
    <location>
        <begin position="68"/>
        <end position="92"/>
    </location>
</feature>
<evidence type="ECO:0000313" key="2">
    <source>
        <dbReference type="EMBL" id="MPC47804.1"/>
    </source>
</evidence>
<evidence type="ECO:0000313" key="3">
    <source>
        <dbReference type="Proteomes" id="UP000324222"/>
    </source>
</evidence>
<name>A0A5B7FU18_PORTR</name>
<dbReference type="AlphaFoldDB" id="A0A5B7FU18"/>
<gene>
    <name evidence="2" type="ORF">E2C01_041561</name>
</gene>
<organism evidence="2 3">
    <name type="scientific">Portunus trituberculatus</name>
    <name type="common">Swimming crab</name>
    <name type="synonym">Neptunus trituberculatus</name>
    <dbReference type="NCBI Taxonomy" id="210409"/>
    <lineage>
        <taxon>Eukaryota</taxon>
        <taxon>Metazoa</taxon>
        <taxon>Ecdysozoa</taxon>
        <taxon>Arthropoda</taxon>
        <taxon>Crustacea</taxon>
        <taxon>Multicrustacea</taxon>
        <taxon>Malacostraca</taxon>
        <taxon>Eumalacostraca</taxon>
        <taxon>Eucarida</taxon>
        <taxon>Decapoda</taxon>
        <taxon>Pleocyemata</taxon>
        <taxon>Brachyura</taxon>
        <taxon>Eubrachyura</taxon>
        <taxon>Portunoidea</taxon>
        <taxon>Portunidae</taxon>
        <taxon>Portuninae</taxon>
        <taxon>Portunus</taxon>
    </lineage>
</organism>
<evidence type="ECO:0000256" key="1">
    <source>
        <dbReference type="SAM" id="MobiDB-lite"/>
    </source>
</evidence>
<protein>
    <submittedName>
        <fullName evidence="2">Uncharacterized protein</fullName>
    </submittedName>
</protein>